<dbReference type="InterPro" id="IPR014071">
    <property type="entry name" value="Cu_transp_CopY/TcrY"/>
</dbReference>
<keyword evidence="4" id="KW-0804">Transcription</keyword>
<reference evidence="5 6" key="1">
    <citation type="submission" date="2024-03" db="EMBL/GenBank/DDBJ databases">
        <title>Inconsistent identification of Apilactobacillus kunkeei-related strains obtained by well-developed overall genome related indices.</title>
        <authorList>
            <person name="Maeno S."/>
            <person name="Endo A."/>
        </authorList>
    </citation>
    <scope>NUCLEOTIDE SEQUENCE [LARGE SCALE GENOMIC DNA]</scope>
    <source>
        <strain evidence="5 6">20H-10</strain>
    </source>
</reference>
<keyword evidence="3" id="KW-0238">DNA-binding</keyword>
<dbReference type="Proteomes" id="UP001438112">
    <property type="component" value="Unassembled WGS sequence"/>
</dbReference>
<organism evidence="5 6">
    <name type="scientific">Apilactobacillus apinorum</name>
    <dbReference type="NCBI Taxonomy" id="1218495"/>
    <lineage>
        <taxon>Bacteria</taxon>
        <taxon>Bacillati</taxon>
        <taxon>Bacillota</taxon>
        <taxon>Bacilli</taxon>
        <taxon>Lactobacillales</taxon>
        <taxon>Lactobacillaceae</taxon>
        <taxon>Apilactobacillus</taxon>
    </lineage>
</organism>
<dbReference type="Gene3D" id="1.10.10.10">
    <property type="entry name" value="Winged helix-like DNA-binding domain superfamily/Winged helix DNA-binding domain"/>
    <property type="match status" value="1"/>
</dbReference>
<dbReference type="InterPro" id="IPR036390">
    <property type="entry name" value="WH_DNA-bd_sf"/>
</dbReference>
<evidence type="ECO:0000256" key="4">
    <source>
        <dbReference type="ARBA" id="ARBA00023163"/>
    </source>
</evidence>
<dbReference type="PIRSF" id="PIRSF019455">
    <property type="entry name" value="CopR_AtkY"/>
    <property type="match status" value="1"/>
</dbReference>
<dbReference type="InterPro" id="IPR005650">
    <property type="entry name" value="BlaI_family"/>
</dbReference>
<evidence type="ECO:0000256" key="3">
    <source>
        <dbReference type="ARBA" id="ARBA00023125"/>
    </source>
</evidence>
<evidence type="ECO:0000313" key="6">
    <source>
        <dbReference type="Proteomes" id="UP001438112"/>
    </source>
</evidence>
<dbReference type="InterPro" id="IPR036388">
    <property type="entry name" value="WH-like_DNA-bd_sf"/>
</dbReference>
<accession>A0ABP9ZFX9</accession>
<dbReference type="SUPFAM" id="SSF46785">
    <property type="entry name" value="Winged helix' DNA-binding domain"/>
    <property type="match status" value="1"/>
</dbReference>
<comment type="caution">
    <text evidence="5">The sequence shown here is derived from an EMBL/GenBank/DDBJ whole genome shotgun (WGS) entry which is preliminary data.</text>
</comment>
<dbReference type="NCBIfam" id="TIGR02698">
    <property type="entry name" value="CopY_TcrY"/>
    <property type="match status" value="1"/>
</dbReference>
<protein>
    <submittedName>
        <fullName evidence="5">CopY/TcrY family copper transport repressor</fullName>
    </submittedName>
</protein>
<proteinExistence type="inferred from homology"/>
<evidence type="ECO:0000256" key="2">
    <source>
        <dbReference type="ARBA" id="ARBA00023015"/>
    </source>
</evidence>
<dbReference type="RefSeq" id="WP_353317223.1">
    <property type="nucleotide sequence ID" value="NZ_BAABVV010000012.1"/>
</dbReference>
<keyword evidence="6" id="KW-1185">Reference proteome</keyword>
<dbReference type="EMBL" id="BAABVV010000012">
    <property type="protein sequence ID" value="GAA6113698.1"/>
    <property type="molecule type" value="Genomic_DNA"/>
</dbReference>
<evidence type="ECO:0000256" key="1">
    <source>
        <dbReference type="ARBA" id="ARBA00011046"/>
    </source>
</evidence>
<dbReference type="Pfam" id="PF03965">
    <property type="entry name" value="Penicillinase_R"/>
    <property type="match status" value="1"/>
</dbReference>
<keyword evidence="2" id="KW-0805">Transcription regulation</keyword>
<sequence>MEKTEISSSEWEVMRIVWTLGETTSSQMIEILSKKKEWSSSTIKTLLSRLTDKGFLNVRKDGRKNIYVSSINEQDAYSYSAERVFNNMCCMHYGETIYNIINDVELSRNDIDALIKLLNDKKENAPEKVHCHCIEN</sequence>
<comment type="similarity">
    <text evidence="1">Belongs to the BlaI transcriptional regulatory family.</text>
</comment>
<gene>
    <name evidence="5" type="ORF">AP20H10_00610</name>
</gene>
<evidence type="ECO:0000313" key="5">
    <source>
        <dbReference type="EMBL" id="GAA6113698.1"/>
    </source>
</evidence>
<name>A0ABP9ZFX9_9LACO</name>